<dbReference type="AlphaFoldDB" id="A0A9D1Q3C9"/>
<organism evidence="2 3">
    <name type="scientific">Candidatus Ignatzschineria merdigallinarum</name>
    <dbReference type="NCBI Taxonomy" id="2838621"/>
    <lineage>
        <taxon>Bacteria</taxon>
        <taxon>Pseudomonadati</taxon>
        <taxon>Pseudomonadota</taxon>
        <taxon>Gammaproteobacteria</taxon>
        <taxon>Cardiobacteriales</taxon>
        <taxon>Ignatzschineriaceae</taxon>
        <taxon>Ignatzschineria</taxon>
    </lineage>
</organism>
<protein>
    <submittedName>
        <fullName evidence="2">STAS domain-containing protein</fullName>
    </submittedName>
</protein>
<dbReference type="Pfam" id="PF13466">
    <property type="entry name" value="STAS_2"/>
    <property type="match status" value="1"/>
</dbReference>
<reference evidence="2" key="1">
    <citation type="journal article" date="2021" name="PeerJ">
        <title>Extensive microbial diversity within the chicken gut microbiome revealed by metagenomics and culture.</title>
        <authorList>
            <person name="Gilroy R."/>
            <person name="Ravi A."/>
            <person name="Getino M."/>
            <person name="Pursley I."/>
            <person name="Horton D.L."/>
            <person name="Alikhan N.F."/>
            <person name="Baker D."/>
            <person name="Gharbi K."/>
            <person name="Hall N."/>
            <person name="Watson M."/>
            <person name="Adriaenssens E.M."/>
            <person name="Foster-Nyarko E."/>
            <person name="Jarju S."/>
            <person name="Secka A."/>
            <person name="Antonio M."/>
            <person name="Oren A."/>
            <person name="Chaudhuri R.R."/>
            <person name="La Ragione R."/>
            <person name="Hildebrand F."/>
            <person name="Pallen M.J."/>
        </authorList>
    </citation>
    <scope>NUCLEOTIDE SEQUENCE</scope>
    <source>
        <strain evidence="2">CHK160-9182</strain>
    </source>
</reference>
<dbReference type="InterPro" id="IPR058548">
    <property type="entry name" value="MlaB-like_STAS"/>
</dbReference>
<evidence type="ECO:0000313" key="2">
    <source>
        <dbReference type="EMBL" id="HIW06025.1"/>
    </source>
</evidence>
<gene>
    <name evidence="2" type="ORF">H9889_01670</name>
</gene>
<dbReference type="SUPFAM" id="SSF52091">
    <property type="entry name" value="SpoIIaa-like"/>
    <property type="match status" value="1"/>
</dbReference>
<name>A0A9D1Q3C9_9GAMM</name>
<reference evidence="2" key="2">
    <citation type="submission" date="2021-04" db="EMBL/GenBank/DDBJ databases">
        <authorList>
            <person name="Gilroy R."/>
        </authorList>
    </citation>
    <scope>NUCLEOTIDE SEQUENCE</scope>
    <source>
        <strain evidence="2">CHK160-9182</strain>
    </source>
</reference>
<dbReference type="InterPro" id="IPR036513">
    <property type="entry name" value="STAS_dom_sf"/>
</dbReference>
<dbReference type="InterPro" id="IPR002645">
    <property type="entry name" value="STAS_dom"/>
</dbReference>
<evidence type="ECO:0000259" key="1">
    <source>
        <dbReference type="PROSITE" id="PS50801"/>
    </source>
</evidence>
<accession>A0A9D1Q3C9</accession>
<evidence type="ECO:0000313" key="3">
    <source>
        <dbReference type="Proteomes" id="UP000823934"/>
    </source>
</evidence>
<proteinExistence type="predicted"/>
<feature type="domain" description="STAS" evidence="1">
    <location>
        <begin position="1"/>
        <end position="95"/>
    </location>
</feature>
<sequence length="95" mass="10899">MQKNHYLNIDVSTGTYQLQDAFDKFTIPQQWQVIKEAFKEVQPVVIDLKNVSECDSALIALLVEIKRLYADISIANAPDNLVQLLDLYQVKTLLF</sequence>
<dbReference type="EMBL" id="DXHP01000038">
    <property type="protein sequence ID" value="HIW06025.1"/>
    <property type="molecule type" value="Genomic_DNA"/>
</dbReference>
<dbReference type="Gene3D" id="3.30.750.24">
    <property type="entry name" value="STAS domain"/>
    <property type="match status" value="1"/>
</dbReference>
<comment type="caution">
    <text evidence="2">The sequence shown here is derived from an EMBL/GenBank/DDBJ whole genome shotgun (WGS) entry which is preliminary data.</text>
</comment>
<dbReference type="Proteomes" id="UP000823934">
    <property type="component" value="Unassembled WGS sequence"/>
</dbReference>
<dbReference type="PROSITE" id="PS50801">
    <property type="entry name" value="STAS"/>
    <property type="match status" value="1"/>
</dbReference>